<name>A0A7Z1B0G2_9PSEU</name>
<evidence type="ECO:0000313" key="3">
    <source>
        <dbReference type="Proteomes" id="UP000185696"/>
    </source>
</evidence>
<dbReference type="Proteomes" id="UP000185696">
    <property type="component" value="Unassembled WGS sequence"/>
</dbReference>
<dbReference type="Gene3D" id="3.30.70.100">
    <property type="match status" value="1"/>
</dbReference>
<feature type="domain" description="ABM" evidence="1">
    <location>
        <begin position="7"/>
        <end position="95"/>
    </location>
</feature>
<accession>A0A7Z1B0G2</accession>
<dbReference type="EMBL" id="MSIF01000002">
    <property type="protein sequence ID" value="OLF13163.1"/>
    <property type="molecule type" value="Genomic_DNA"/>
</dbReference>
<dbReference type="Pfam" id="PF03992">
    <property type="entry name" value="ABM"/>
    <property type="match status" value="1"/>
</dbReference>
<evidence type="ECO:0000259" key="1">
    <source>
        <dbReference type="PROSITE" id="PS51725"/>
    </source>
</evidence>
<proteinExistence type="predicted"/>
<dbReference type="GO" id="GO:0004497">
    <property type="term" value="F:monooxygenase activity"/>
    <property type="evidence" value="ECO:0007669"/>
    <property type="project" value="UniProtKB-KW"/>
</dbReference>
<dbReference type="PROSITE" id="PS51725">
    <property type="entry name" value="ABM"/>
    <property type="match status" value="1"/>
</dbReference>
<keyword evidence="2" id="KW-0503">Monooxygenase</keyword>
<comment type="caution">
    <text evidence="2">The sequence shown here is derived from an EMBL/GenBank/DDBJ whole genome shotgun (WGS) entry which is preliminary data.</text>
</comment>
<sequence length="107" mass="12526">MSEEHGYRVLFMLRLRPDSQREFLRAYEQVRWQVAAVSGHRGDQVCQSTTDPEQWVITSLWRSEADFLAWERTPEHRTAAAPMMAHVAERQSLRFTVHRETTAAVAR</sequence>
<dbReference type="SUPFAM" id="SSF54909">
    <property type="entry name" value="Dimeric alpha+beta barrel"/>
    <property type="match status" value="1"/>
</dbReference>
<keyword evidence="2" id="KW-0560">Oxidoreductase</keyword>
<reference evidence="2 3" key="1">
    <citation type="submission" date="2016-12" db="EMBL/GenBank/DDBJ databases">
        <title>The draft genome sequence of Actinophytocola xinjiangensis.</title>
        <authorList>
            <person name="Wang W."/>
            <person name="Yuan L."/>
        </authorList>
    </citation>
    <scope>NUCLEOTIDE SEQUENCE [LARGE SCALE GENOMIC DNA]</scope>
    <source>
        <strain evidence="2 3">CGMCC 4.4663</strain>
    </source>
</reference>
<keyword evidence="3" id="KW-1185">Reference proteome</keyword>
<dbReference type="InterPro" id="IPR011008">
    <property type="entry name" value="Dimeric_a/b-barrel"/>
</dbReference>
<protein>
    <submittedName>
        <fullName evidence="2">Antibiotic biosynthesis monooxygenase</fullName>
    </submittedName>
</protein>
<gene>
    <name evidence="2" type="ORF">BLA60_05640</name>
</gene>
<dbReference type="AlphaFoldDB" id="A0A7Z1B0G2"/>
<dbReference type="InterPro" id="IPR007138">
    <property type="entry name" value="ABM_dom"/>
</dbReference>
<evidence type="ECO:0000313" key="2">
    <source>
        <dbReference type="EMBL" id="OLF13163.1"/>
    </source>
</evidence>
<dbReference type="RefSeq" id="WP_075132070.1">
    <property type="nucleotide sequence ID" value="NZ_MSIF01000002.1"/>
</dbReference>
<organism evidence="2 3">
    <name type="scientific">Actinophytocola xinjiangensis</name>
    <dbReference type="NCBI Taxonomy" id="485602"/>
    <lineage>
        <taxon>Bacteria</taxon>
        <taxon>Bacillati</taxon>
        <taxon>Actinomycetota</taxon>
        <taxon>Actinomycetes</taxon>
        <taxon>Pseudonocardiales</taxon>
        <taxon>Pseudonocardiaceae</taxon>
    </lineage>
</organism>